<dbReference type="EMBL" id="CP098611">
    <property type="protein sequence ID" value="USR90349.1"/>
    <property type="molecule type" value="Genomic_DNA"/>
</dbReference>
<dbReference type="Gene3D" id="3.10.490.10">
    <property type="entry name" value="Gamma-glutamyl cyclotransferase-like"/>
    <property type="match status" value="1"/>
</dbReference>
<dbReference type="SUPFAM" id="SSF110857">
    <property type="entry name" value="Gamma-glutamyl cyclotransferase-like"/>
    <property type="match status" value="1"/>
</dbReference>
<dbReference type="InterPro" id="IPR036568">
    <property type="entry name" value="GGCT-like_sf"/>
</dbReference>
<dbReference type="RefSeq" id="WP_252662382.1">
    <property type="nucleotide sequence ID" value="NZ_CP098611.1"/>
</dbReference>
<name>A0ABY5AMD3_9CYAN</name>
<proteinExistence type="predicted"/>
<evidence type="ECO:0000313" key="2">
    <source>
        <dbReference type="EMBL" id="USR90349.1"/>
    </source>
</evidence>
<dbReference type="CDD" id="cd06661">
    <property type="entry name" value="GGCT_like"/>
    <property type="match status" value="1"/>
</dbReference>
<protein>
    <submittedName>
        <fullName evidence="2">Gamma-glutamylcyclotransferase</fullName>
    </submittedName>
</protein>
<dbReference type="Pfam" id="PF06094">
    <property type="entry name" value="GGACT"/>
    <property type="match status" value="1"/>
</dbReference>
<dbReference type="InterPro" id="IPR013024">
    <property type="entry name" value="GGCT-like"/>
</dbReference>
<sequence>MVRVFVYGTLQPGERFHRPYCGDRVQVQGRAMAPGRLYHLPHLNYPAMTQEAGWVYGVILAFENANALEKLDELEGYLSERPPCDNEYNRLDTEVFDPQTPGRSLGTVLAYYMSQQRVQDHDGIWLPQGVWSEQGLSNS</sequence>
<reference evidence="2" key="1">
    <citation type="submission" date="2022-06" db="EMBL/GenBank/DDBJ databases">
        <title>Genome sequence of Phormidium yuhuli AB48 isolated from an industrial photobioreactor environment.</title>
        <authorList>
            <person name="Qiu Y."/>
            <person name="Noonan A.J.C."/>
            <person name="Dofher K."/>
            <person name="Koch M."/>
            <person name="Kieft B."/>
            <person name="Lin X."/>
            <person name="Ziels R.M."/>
            <person name="Hallam S.J."/>
        </authorList>
    </citation>
    <scope>NUCLEOTIDE SEQUENCE</scope>
    <source>
        <strain evidence="2">AB48</strain>
    </source>
</reference>
<accession>A0ABY5AMD3</accession>
<evidence type="ECO:0000313" key="3">
    <source>
        <dbReference type="Proteomes" id="UP001056708"/>
    </source>
</evidence>
<feature type="domain" description="Gamma-glutamylcyclotransferase AIG2-like" evidence="1">
    <location>
        <begin position="4"/>
        <end position="132"/>
    </location>
</feature>
<keyword evidence="3" id="KW-1185">Reference proteome</keyword>
<gene>
    <name evidence="2" type="ORF">NEA10_16115</name>
</gene>
<dbReference type="InterPro" id="IPR009288">
    <property type="entry name" value="AIG2-like_dom"/>
</dbReference>
<evidence type="ECO:0000259" key="1">
    <source>
        <dbReference type="Pfam" id="PF06094"/>
    </source>
</evidence>
<organism evidence="2 3">
    <name type="scientific">Phormidium yuhuli AB48</name>
    <dbReference type="NCBI Taxonomy" id="2940671"/>
    <lineage>
        <taxon>Bacteria</taxon>
        <taxon>Bacillati</taxon>
        <taxon>Cyanobacteriota</taxon>
        <taxon>Cyanophyceae</taxon>
        <taxon>Oscillatoriophycideae</taxon>
        <taxon>Oscillatoriales</taxon>
        <taxon>Oscillatoriaceae</taxon>
        <taxon>Phormidium</taxon>
        <taxon>Phormidium yuhuli</taxon>
    </lineage>
</organism>
<dbReference type="Proteomes" id="UP001056708">
    <property type="component" value="Chromosome"/>
</dbReference>